<evidence type="ECO:0000313" key="11">
    <source>
        <dbReference type="Proteomes" id="UP001219956"/>
    </source>
</evidence>
<dbReference type="Gene3D" id="6.10.250.690">
    <property type="match status" value="1"/>
</dbReference>
<proteinExistence type="predicted"/>
<dbReference type="SUPFAM" id="SSF46894">
    <property type="entry name" value="C-terminal effector domain of the bipartite response regulators"/>
    <property type="match status" value="1"/>
</dbReference>
<evidence type="ECO:0000313" key="10">
    <source>
        <dbReference type="EMBL" id="MDC7716069.1"/>
    </source>
</evidence>
<dbReference type="Pfam" id="PF00072">
    <property type="entry name" value="Response_reg"/>
    <property type="match status" value="1"/>
</dbReference>
<dbReference type="InterPro" id="IPR011006">
    <property type="entry name" value="CheY-like_superfamily"/>
</dbReference>
<keyword evidence="2" id="KW-0902">Two-component regulatory system</keyword>
<dbReference type="Gene3D" id="3.40.50.2300">
    <property type="match status" value="1"/>
</dbReference>
<feature type="modified residue" description="4-aspartylphosphate" evidence="6">
    <location>
        <position position="55"/>
    </location>
</feature>
<dbReference type="EMBL" id="JAQQLF010000002">
    <property type="protein sequence ID" value="MDC7716069.1"/>
    <property type="molecule type" value="Genomic_DNA"/>
</dbReference>
<feature type="domain" description="Response regulatory" evidence="8">
    <location>
        <begin position="6"/>
        <end position="119"/>
    </location>
</feature>
<dbReference type="Pfam" id="PF00486">
    <property type="entry name" value="Trans_reg_C"/>
    <property type="match status" value="1"/>
</dbReference>
<dbReference type="RefSeq" id="WP_272750510.1">
    <property type="nucleotide sequence ID" value="NZ_JAQQLF010000002.1"/>
</dbReference>
<keyword evidence="11" id="KW-1185">Reference proteome</keyword>
<feature type="DNA-binding region" description="OmpR/PhoB-type" evidence="7">
    <location>
        <begin position="137"/>
        <end position="238"/>
    </location>
</feature>
<feature type="domain" description="OmpR/PhoB-type" evidence="9">
    <location>
        <begin position="137"/>
        <end position="238"/>
    </location>
</feature>
<organism evidence="10 11">
    <name type="scientific">Vogesella aquatica</name>
    <dbReference type="NCBI Taxonomy" id="2984206"/>
    <lineage>
        <taxon>Bacteria</taxon>
        <taxon>Pseudomonadati</taxon>
        <taxon>Pseudomonadota</taxon>
        <taxon>Betaproteobacteria</taxon>
        <taxon>Neisseriales</taxon>
        <taxon>Chromobacteriaceae</taxon>
        <taxon>Vogesella</taxon>
    </lineage>
</organism>
<dbReference type="InterPro" id="IPR016032">
    <property type="entry name" value="Sig_transdc_resp-reg_C-effctor"/>
</dbReference>
<dbReference type="PANTHER" id="PTHR48111">
    <property type="entry name" value="REGULATOR OF RPOS"/>
    <property type="match status" value="1"/>
</dbReference>
<keyword evidence="4 7" id="KW-0238">DNA-binding</keyword>
<dbReference type="CDD" id="cd17574">
    <property type="entry name" value="REC_OmpR"/>
    <property type="match status" value="1"/>
</dbReference>
<protein>
    <submittedName>
        <fullName evidence="10">Response regulator</fullName>
    </submittedName>
</protein>
<evidence type="ECO:0000256" key="2">
    <source>
        <dbReference type="ARBA" id="ARBA00023012"/>
    </source>
</evidence>
<reference evidence="10 11" key="1">
    <citation type="submission" date="2023-01" db="EMBL/GenBank/DDBJ databases">
        <title>Novel species of the genus Vogesella isolated from rivers.</title>
        <authorList>
            <person name="Lu H."/>
        </authorList>
    </citation>
    <scope>NUCLEOTIDE SEQUENCE [LARGE SCALE GENOMIC DNA]</scope>
    <source>
        <strain evidence="10 11">DC21W</strain>
    </source>
</reference>
<comment type="caution">
    <text evidence="10">The sequence shown here is derived from an EMBL/GenBank/DDBJ whole genome shotgun (WGS) entry which is preliminary data.</text>
</comment>
<evidence type="ECO:0000256" key="4">
    <source>
        <dbReference type="ARBA" id="ARBA00023125"/>
    </source>
</evidence>
<keyword evidence="1 6" id="KW-0597">Phosphoprotein</keyword>
<sequence>MDDRHAVLIVDDEADIRDWLAELLQDCGYAAVGAANGRDMQAALQQHTFALVVLDLRLKGEDGLQLARTLRAQSAVPIIMMSGKGDETDRVLGLELAADDYLTKPFSGREFLARVRAALRRATELSLPMLRKPGEAHECYCFHDWILDATARELRHSRGGEPCPLTQGEYALLAALVRHPGRVWSREQLLEQTRGLDTEVFDRTIDVLILRLRRKIEPNPRLPALICTERGAGYVFRASVSKTQST</sequence>
<evidence type="ECO:0000256" key="3">
    <source>
        <dbReference type="ARBA" id="ARBA00023015"/>
    </source>
</evidence>
<dbReference type="Gene3D" id="1.10.10.10">
    <property type="entry name" value="Winged helix-like DNA-binding domain superfamily/Winged helix DNA-binding domain"/>
    <property type="match status" value="1"/>
</dbReference>
<dbReference type="PANTHER" id="PTHR48111:SF4">
    <property type="entry name" value="DNA-BINDING DUAL TRANSCRIPTIONAL REGULATOR OMPR"/>
    <property type="match status" value="1"/>
</dbReference>
<dbReference type="SUPFAM" id="SSF52172">
    <property type="entry name" value="CheY-like"/>
    <property type="match status" value="1"/>
</dbReference>
<dbReference type="PROSITE" id="PS50110">
    <property type="entry name" value="RESPONSE_REGULATORY"/>
    <property type="match status" value="1"/>
</dbReference>
<keyword evidence="5" id="KW-0804">Transcription</keyword>
<dbReference type="SMART" id="SM00448">
    <property type="entry name" value="REC"/>
    <property type="match status" value="1"/>
</dbReference>
<evidence type="ECO:0000256" key="7">
    <source>
        <dbReference type="PROSITE-ProRule" id="PRU01091"/>
    </source>
</evidence>
<evidence type="ECO:0000256" key="6">
    <source>
        <dbReference type="PROSITE-ProRule" id="PRU00169"/>
    </source>
</evidence>
<gene>
    <name evidence="10" type="ORF">PQU95_02380</name>
</gene>
<dbReference type="SMART" id="SM00862">
    <property type="entry name" value="Trans_reg_C"/>
    <property type="match status" value="1"/>
</dbReference>
<dbReference type="InterPro" id="IPR039420">
    <property type="entry name" value="WalR-like"/>
</dbReference>
<evidence type="ECO:0000256" key="1">
    <source>
        <dbReference type="ARBA" id="ARBA00022553"/>
    </source>
</evidence>
<accession>A0ABT5IU15</accession>
<evidence type="ECO:0000259" key="9">
    <source>
        <dbReference type="PROSITE" id="PS51755"/>
    </source>
</evidence>
<name>A0ABT5IU15_9NEIS</name>
<keyword evidence="3" id="KW-0805">Transcription regulation</keyword>
<dbReference type="InterPro" id="IPR036388">
    <property type="entry name" value="WH-like_DNA-bd_sf"/>
</dbReference>
<dbReference type="InterPro" id="IPR001789">
    <property type="entry name" value="Sig_transdc_resp-reg_receiver"/>
</dbReference>
<dbReference type="Proteomes" id="UP001219956">
    <property type="component" value="Unassembled WGS sequence"/>
</dbReference>
<dbReference type="CDD" id="cd00383">
    <property type="entry name" value="trans_reg_C"/>
    <property type="match status" value="1"/>
</dbReference>
<dbReference type="PROSITE" id="PS51755">
    <property type="entry name" value="OMPR_PHOB"/>
    <property type="match status" value="1"/>
</dbReference>
<evidence type="ECO:0000256" key="5">
    <source>
        <dbReference type="ARBA" id="ARBA00023163"/>
    </source>
</evidence>
<evidence type="ECO:0000259" key="8">
    <source>
        <dbReference type="PROSITE" id="PS50110"/>
    </source>
</evidence>
<dbReference type="InterPro" id="IPR001867">
    <property type="entry name" value="OmpR/PhoB-type_DNA-bd"/>
</dbReference>